<comment type="caution">
    <text evidence="5">The sequence shown here is derived from an EMBL/GenBank/DDBJ whole genome shotgun (WGS) entry which is preliminary data.</text>
</comment>
<reference evidence="5" key="1">
    <citation type="submission" date="2020-07" db="EMBL/GenBank/DDBJ databases">
        <title>Genome sequence and genetic diversity analysis of an under-domesticated orphan crop, white fonio (Digitaria exilis).</title>
        <authorList>
            <person name="Bennetzen J.L."/>
            <person name="Chen S."/>
            <person name="Ma X."/>
            <person name="Wang X."/>
            <person name="Yssel A.E.J."/>
            <person name="Chaluvadi S.R."/>
            <person name="Johnson M."/>
            <person name="Gangashetty P."/>
            <person name="Hamidou F."/>
            <person name="Sanogo M.D."/>
            <person name="Zwaenepoel A."/>
            <person name="Wallace J."/>
            <person name="Van De Peer Y."/>
            <person name="Van Deynze A."/>
        </authorList>
    </citation>
    <scope>NUCLEOTIDE SEQUENCE</scope>
    <source>
        <tissue evidence="5">Leaves</tissue>
    </source>
</reference>
<sequence length="78" mass="8565">MSVFTHVDKVDVVLMLLGLVGALGNGMSYPLSVLLYIRIINDIGRGPDLFQDFTSRINTIPTRGTSPSWRAPSGSWRS</sequence>
<evidence type="ECO:0000256" key="3">
    <source>
        <dbReference type="ARBA" id="ARBA00023136"/>
    </source>
</evidence>
<gene>
    <name evidence="5" type="ORF">HU200_062641</name>
</gene>
<proteinExistence type="predicted"/>
<evidence type="ECO:0000256" key="1">
    <source>
        <dbReference type="ARBA" id="ARBA00022692"/>
    </source>
</evidence>
<evidence type="ECO:0000313" key="6">
    <source>
        <dbReference type="Proteomes" id="UP000636709"/>
    </source>
</evidence>
<dbReference type="GO" id="GO:0016020">
    <property type="term" value="C:membrane"/>
    <property type="evidence" value="ECO:0007669"/>
    <property type="project" value="InterPro"/>
</dbReference>
<feature type="transmembrane region" description="Helical" evidence="4">
    <location>
        <begin position="12"/>
        <end position="37"/>
    </location>
</feature>
<keyword evidence="6" id="KW-1185">Reference proteome</keyword>
<dbReference type="InterPro" id="IPR036640">
    <property type="entry name" value="ABC1_TM_sf"/>
</dbReference>
<dbReference type="Gene3D" id="1.20.1560.10">
    <property type="entry name" value="ABC transporter type 1, transmembrane domain"/>
    <property type="match status" value="1"/>
</dbReference>
<dbReference type="EMBL" id="JACEFO010002629">
    <property type="protein sequence ID" value="KAF8653191.1"/>
    <property type="molecule type" value="Genomic_DNA"/>
</dbReference>
<evidence type="ECO:0000256" key="2">
    <source>
        <dbReference type="ARBA" id="ARBA00022989"/>
    </source>
</evidence>
<protein>
    <submittedName>
        <fullName evidence="5">Uncharacterized protein</fullName>
    </submittedName>
</protein>
<keyword evidence="2 4" id="KW-1133">Transmembrane helix</keyword>
<evidence type="ECO:0000313" key="5">
    <source>
        <dbReference type="EMBL" id="KAF8653191.1"/>
    </source>
</evidence>
<keyword evidence="1 4" id="KW-0812">Transmembrane</keyword>
<dbReference type="GO" id="GO:0005524">
    <property type="term" value="F:ATP binding"/>
    <property type="evidence" value="ECO:0007669"/>
    <property type="project" value="InterPro"/>
</dbReference>
<keyword evidence="3 4" id="KW-0472">Membrane</keyword>
<name>A0A835DX96_9POAL</name>
<dbReference type="Proteomes" id="UP000636709">
    <property type="component" value="Unassembled WGS sequence"/>
</dbReference>
<evidence type="ECO:0000256" key="4">
    <source>
        <dbReference type="SAM" id="Phobius"/>
    </source>
</evidence>
<organism evidence="5 6">
    <name type="scientific">Digitaria exilis</name>
    <dbReference type="NCBI Taxonomy" id="1010633"/>
    <lineage>
        <taxon>Eukaryota</taxon>
        <taxon>Viridiplantae</taxon>
        <taxon>Streptophyta</taxon>
        <taxon>Embryophyta</taxon>
        <taxon>Tracheophyta</taxon>
        <taxon>Spermatophyta</taxon>
        <taxon>Magnoliopsida</taxon>
        <taxon>Liliopsida</taxon>
        <taxon>Poales</taxon>
        <taxon>Poaceae</taxon>
        <taxon>PACMAD clade</taxon>
        <taxon>Panicoideae</taxon>
        <taxon>Panicodae</taxon>
        <taxon>Paniceae</taxon>
        <taxon>Anthephorinae</taxon>
        <taxon>Digitaria</taxon>
    </lineage>
</organism>
<accession>A0A835DX96</accession>
<dbReference type="AlphaFoldDB" id="A0A835DX96"/>